<name>A0A553I8A2_9PEZI</name>
<evidence type="ECO:0000313" key="2">
    <source>
        <dbReference type="EMBL" id="TRX96430.1"/>
    </source>
</evidence>
<organism evidence="2 3">
    <name type="scientific">Xylaria flabelliformis</name>
    <dbReference type="NCBI Taxonomy" id="2512241"/>
    <lineage>
        <taxon>Eukaryota</taxon>
        <taxon>Fungi</taxon>
        <taxon>Dikarya</taxon>
        <taxon>Ascomycota</taxon>
        <taxon>Pezizomycotina</taxon>
        <taxon>Sordariomycetes</taxon>
        <taxon>Xylariomycetidae</taxon>
        <taxon>Xylariales</taxon>
        <taxon>Xylariaceae</taxon>
        <taxon>Xylaria</taxon>
    </lineage>
</organism>
<sequence length="229" mass="25428">MDSTWRMKGRTRTDLKQDIKRSPLCQKRLDQCSGMIDKLELSRRVEVKGANVIEERKGTPSPEWRSPRDGCGGGSKPNKEIINLVSCTPLLAKAVGVTYSRAAIPTNHDMGYGAGRQSGGRKETCELFTIEPQSRLSPIIVYWHNKSIRHAPSQVLVLAPPKPRFTWQASGKTNVDVLGPKTITDNLEYSPEFGFSPDLQSIFTNPDVADTKCVNSSSHVLESLMIVQF</sequence>
<evidence type="ECO:0000256" key="1">
    <source>
        <dbReference type="SAM" id="MobiDB-lite"/>
    </source>
</evidence>
<keyword evidence="3" id="KW-1185">Reference proteome</keyword>
<comment type="caution">
    <text evidence="2">The sequence shown here is derived from an EMBL/GenBank/DDBJ whole genome shotgun (WGS) entry which is preliminary data.</text>
</comment>
<dbReference type="Proteomes" id="UP000319160">
    <property type="component" value="Unassembled WGS sequence"/>
</dbReference>
<evidence type="ECO:0000313" key="3">
    <source>
        <dbReference type="Proteomes" id="UP000319160"/>
    </source>
</evidence>
<accession>A0A553I8A2</accession>
<feature type="region of interest" description="Disordered" evidence="1">
    <location>
        <begin position="54"/>
        <end position="75"/>
    </location>
</feature>
<gene>
    <name evidence="2" type="ORF">FHL15_002702</name>
</gene>
<reference evidence="3" key="1">
    <citation type="submission" date="2019-06" db="EMBL/GenBank/DDBJ databases">
        <title>Draft genome sequence of the griseofulvin-producing fungus Xylaria cubensis strain G536.</title>
        <authorList>
            <person name="Mead M.E."/>
            <person name="Raja H.A."/>
            <person name="Steenwyk J.L."/>
            <person name="Knowles S.L."/>
            <person name="Oberlies N.H."/>
            <person name="Rokas A."/>
        </authorList>
    </citation>
    <scope>NUCLEOTIDE SEQUENCE [LARGE SCALE GENOMIC DNA]</scope>
    <source>
        <strain evidence="3">G536</strain>
    </source>
</reference>
<proteinExistence type="predicted"/>
<protein>
    <submittedName>
        <fullName evidence="2">Uncharacterized protein</fullName>
    </submittedName>
</protein>
<dbReference type="AlphaFoldDB" id="A0A553I8A2"/>
<dbReference type="EMBL" id="VFLP01000011">
    <property type="protein sequence ID" value="TRX96430.1"/>
    <property type="molecule type" value="Genomic_DNA"/>
</dbReference>